<organism evidence="4 5">
    <name type="scientific">Rhizopus stolonifer</name>
    <name type="common">Rhizopus nigricans</name>
    <dbReference type="NCBI Taxonomy" id="4846"/>
    <lineage>
        <taxon>Eukaryota</taxon>
        <taxon>Fungi</taxon>
        <taxon>Fungi incertae sedis</taxon>
        <taxon>Mucoromycota</taxon>
        <taxon>Mucoromycotina</taxon>
        <taxon>Mucoromycetes</taxon>
        <taxon>Mucorales</taxon>
        <taxon>Mucorineae</taxon>
        <taxon>Rhizopodaceae</taxon>
        <taxon>Rhizopus</taxon>
    </lineage>
</organism>
<feature type="repeat" description="ANK" evidence="3">
    <location>
        <begin position="38"/>
        <end position="60"/>
    </location>
</feature>
<evidence type="ECO:0000313" key="5">
    <source>
        <dbReference type="Proteomes" id="UP000253551"/>
    </source>
</evidence>
<name>A0A367JJG6_RHIST</name>
<evidence type="ECO:0000256" key="2">
    <source>
        <dbReference type="ARBA" id="ARBA00023043"/>
    </source>
</evidence>
<evidence type="ECO:0000256" key="1">
    <source>
        <dbReference type="ARBA" id="ARBA00022737"/>
    </source>
</evidence>
<accession>A0A367JJG6</accession>
<gene>
    <name evidence="4" type="ORF">CU098_000291</name>
</gene>
<dbReference type="SUPFAM" id="SSF48403">
    <property type="entry name" value="Ankyrin repeat"/>
    <property type="match status" value="1"/>
</dbReference>
<dbReference type="PANTHER" id="PTHR24126">
    <property type="entry name" value="ANKYRIN REPEAT, PH AND SEC7 DOMAIN CONTAINING PROTEIN SECG-RELATED"/>
    <property type="match status" value="1"/>
</dbReference>
<proteinExistence type="predicted"/>
<dbReference type="Proteomes" id="UP000253551">
    <property type="component" value="Unassembled WGS sequence"/>
</dbReference>
<dbReference type="STRING" id="4846.A0A367JJG6"/>
<dbReference type="InterPro" id="IPR036770">
    <property type="entry name" value="Ankyrin_rpt-contain_sf"/>
</dbReference>
<dbReference type="PRINTS" id="PR01415">
    <property type="entry name" value="ANKYRIN"/>
</dbReference>
<keyword evidence="2 3" id="KW-0040">ANK repeat</keyword>
<dbReference type="AlphaFoldDB" id="A0A367JJG6"/>
<feature type="repeat" description="ANK" evidence="3">
    <location>
        <begin position="76"/>
        <end position="108"/>
    </location>
</feature>
<protein>
    <submittedName>
        <fullName evidence="4">Uncharacterized protein</fullName>
    </submittedName>
</protein>
<dbReference type="OrthoDB" id="10057496at2759"/>
<keyword evidence="1" id="KW-0677">Repeat</keyword>
<dbReference type="PROSITE" id="PS50088">
    <property type="entry name" value="ANK_REPEAT"/>
    <property type="match status" value="2"/>
</dbReference>
<reference evidence="4 5" key="1">
    <citation type="journal article" date="2018" name="G3 (Bethesda)">
        <title>Phylogenetic and Phylogenomic Definition of Rhizopus Species.</title>
        <authorList>
            <person name="Gryganskyi A.P."/>
            <person name="Golan J."/>
            <person name="Dolatabadi S."/>
            <person name="Mondo S."/>
            <person name="Robb S."/>
            <person name="Idnurm A."/>
            <person name="Muszewska A."/>
            <person name="Steczkiewicz K."/>
            <person name="Masonjones S."/>
            <person name="Liao H.L."/>
            <person name="Gajdeczka M.T."/>
            <person name="Anike F."/>
            <person name="Vuek A."/>
            <person name="Anishchenko I.M."/>
            <person name="Voigt K."/>
            <person name="de Hoog G.S."/>
            <person name="Smith M.E."/>
            <person name="Heitman J."/>
            <person name="Vilgalys R."/>
            <person name="Stajich J.E."/>
        </authorList>
    </citation>
    <scope>NUCLEOTIDE SEQUENCE [LARGE SCALE GENOMIC DNA]</scope>
    <source>
        <strain evidence="4 5">LSU 92-RS-03</strain>
    </source>
</reference>
<dbReference type="PANTHER" id="PTHR24126:SF14">
    <property type="entry name" value="ANK_REP_REGION DOMAIN-CONTAINING PROTEIN"/>
    <property type="match status" value="1"/>
</dbReference>
<evidence type="ECO:0000313" key="4">
    <source>
        <dbReference type="EMBL" id="RCH90094.1"/>
    </source>
</evidence>
<dbReference type="EMBL" id="PJQM01003217">
    <property type="protein sequence ID" value="RCH90094.1"/>
    <property type="molecule type" value="Genomic_DNA"/>
</dbReference>
<sequence>MADQELIDDLIYWARAGELNEIETSKADPELFVAKDESGKTALHMASANNHLEIVQYILQQISTKDKKLVDVQNEQGNTALHWAALNGHYEVVEALVKAGSDCTIKNVMNHSPIYEAQQRNHEKVAEFFMTTMVEQSEEAVDEDKQYVETGVQPLKKAVEEEK</sequence>
<dbReference type="SMART" id="SM00248">
    <property type="entry name" value="ANK"/>
    <property type="match status" value="3"/>
</dbReference>
<evidence type="ECO:0000256" key="3">
    <source>
        <dbReference type="PROSITE-ProRule" id="PRU00023"/>
    </source>
</evidence>
<comment type="caution">
    <text evidence="4">The sequence shown here is derived from an EMBL/GenBank/DDBJ whole genome shotgun (WGS) entry which is preliminary data.</text>
</comment>
<keyword evidence="5" id="KW-1185">Reference proteome</keyword>
<dbReference type="InterPro" id="IPR002110">
    <property type="entry name" value="Ankyrin_rpt"/>
</dbReference>
<dbReference type="Gene3D" id="1.25.40.20">
    <property type="entry name" value="Ankyrin repeat-containing domain"/>
    <property type="match status" value="1"/>
</dbReference>
<dbReference type="PROSITE" id="PS50297">
    <property type="entry name" value="ANK_REP_REGION"/>
    <property type="match status" value="2"/>
</dbReference>
<dbReference type="Pfam" id="PF12796">
    <property type="entry name" value="Ank_2"/>
    <property type="match status" value="1"/>
</dbReference>